<comment type="subcellular location">
    <subcellularLocation>
        <location evidence="1">Membrane</location>
        <topology evidence="1">Multi-pass membrane protein</topology>
    </subcellularLocation>
</comment>
<reference evidence="7" key="1">
    <citation type="submission" date="2020-05" db="UniProtKB">
        <authorList>
            <consortium name="EnsemblMetazoa"/>
        </authorList>
    </citation>
    <scope>IDENTIFICATION</scope>
    <source>
        <strain evidence="7">USDA</strain>
    </source>
</reference>
<feature type="transmembrane region" description="Helical" evidence="5">
    <location>
        <begin position="676"/>
        <end position="698"/>
    </location>
</feature>
<dbReference type="Gene3D" id="1.20.1070.10">
    <property type="entry name" value="Rhodopsin 7-helix transmembrane proteins"/>
    <property type="match status" value="1"/>
</dbReference>
<evidence type="ECO:0000313" key="8">
    <source>
        <dbReference type="Proteomes" id="UP000095300"/>
    </source>
</evidence>
<dbReference type="Proteomes" id="UP000095300">
    <property type="component" value="Unassembled WGS sequence"/>
</dbReference>
<sequence length="764" mass="86822">MRCDNVDNNALVIWLPSNVDSQTSVGICSTSSDLPIERYCHHNGYLNGIWSNVDEEAKLVVCGSEKCPEEQFEHFYVQKNKILHKHLNKWPNVRVDQMAMPHDLCLLESGLLLTRKCIFDYHGNAAKWETQDFAHVKCLRDIEQSLVTYDLNNLYHETRGVATNITNMICSDIIEKLKNLLDKENTMRIASDLQISTNIMQIITMSDKDPAMVTQVLQVLNLLMNSDEQVVHTSNQVGTPKTLVSTVETYFDGMTNRIIPNSKCHQVPDGVRHDTGPFTSIFYINPSCANISGIAVYNSSAHGMPFVRYDMATGTHYRYLYLNQSVEELLQEPNMESAAYFPESLWSTLAGKPAVEALKISLYKNTNFFEDEHSNQTTPESHVLKISLPGYNDDLPDDLPVIFQSHSGERGEDIKCGRYNYMTWNANGVETFNELHRVLCKTRQLTHFGALLGLRKHREMIGNSVALTVMVEMTLEIISLVGCSLSLFGLLCIWLTALCCPEWRSQSSNKLLMHICFVLTLIMSYFIFINVPDFHRTFIDMNKIGYCIAEGAFLQYTILVLFVWMFFIAVLQFQRYVTVIGVERPKHFLCKYAVAAWGLPVVPTVLVIYFDSTSYMPYGDNNTICYPSGRSLYLAVLLPICLVIISNIGIFFYILCSVGVSLMRSKRVGSRKNSVVPLRLTILLFFLLGLAWGFGIVAHISNKMVFSICFCLTSTLQGFVLFLFFVVFDLNARTSWTKIWCIKSYNSLEESTTMWSAKFTNSRG</sequence>
<feature type="transmembrane region" description="Helical" evidence="5">
    <location>
        <begin position="632"/>
        <end position="655"/>
    </location>
</feature>
<feature type="transmembrane region" description="Helical" evidence="5">
    <location>
        <begin position="704"/>
        <end position="728"/>
    </location>
</feature>
<feature type="transmembrane region" description="Helical" evidence="5">
    <location>
        <begin position="511"/>
        <end position="532"/>
    </location>
</feature>
<dbReference type="GO" id="GO:0016020">
    <property type="term" value="C:membrane"/>
    <property type="evidence" value="ECO:0007669"/>
    <property type="project" value="UniProtKB-SubCell"/>
</dbReference>
<dbReference type="OrthoDB" id="10037534at2759"/>
<dbReference type="PANTHER" id="PTHR47767">
    <property type="entry name" value="ADHESION G PROTEIN-COUPLED RECEPTOR G7"/>
    <property type="match status" value="1"/>
</dbReference>
<evidence type="ECO:0000256" key="3">
    <source>
        <dbReference type="ARBA" id="ARBA00022989"/>
    </source>
</evidence>
<dbReference type="InterPro" id="IPR000832">
    <property type="entry name" value="GPCR_2_secretin-like"/>
</dbReference>
<dbReference type="PROSITE" id="PS50261">
    <property type="entry name" value="G_PROTEIN_RECEP_F2_4"/>
    <property type="match status" value="1"/>
</dbReference>
<evidence type="ECO:0000313" key="7">
    <source>
        <dbReference type="EnsemblMetazoa" id="SCAU000733-PA"/>
    </source>
</evidence>
<dbReference type="PANTHER" id="PTHR47767:SF1">
    <property type="entry name" value="ADHESION G PROTEIN-COUPLED RECEPTOR G7"/>
    <property type="match status" value="1"/>
</dbReference>
<feature type="domain" description="G-protein coupled receptors family 2 profile 2" evidence="6">
    <location>
        <begin position="475"/>
        <end position="729"/>
    </location>
</feature>
<dbReference type="InterPro" id="IPR046338">
    <property type="entry name" value="GAIN_dom_sf"/>
</dbReference>
<organism evidence="7 8">
    <name type="scientific">Stomoxys calcitrans</name>
    <name type="common">Stable fly</name>
    <name type="synonym">Conops calcitrans</name>
    <dbReference type="NCBI Taxonomy" id="35570"/>
    <lineage>
        <taxon>Eukaryota</taxon>
        <taxon>Metazoa</taxon>
        <taxon>Ecdysozoa</taxon>
        <taxon>Arthropoda</taxon>
        <taxon>Hexapoda</taxon>
        <taxon>Insecta</taxon>
        <taxon>Pterygota</taxon>
        <taxon>Neoptera</taxon>
        <taxon>Endopterygota</taxon>
        <taxon>Diptera</taxon>
        <taxon>Brachycera</taxon>
        <taxon>Muscomorpha</taxon>
        <taxon>Muscoidea</taxon>
        <taxon>Muscidae</taxon>
        <taxon>Stomoxys</taxon>
    </lineage>
</organism>
<name>A0A1I8NNW7_STOCA</name>
<keyword evidence="8" id="KW-1185">Reference proteome</keyword>
<evidence type="ECO:0000259" key="6">
    <source>
        <dbReference type="PROSITE" id="PS50261"/>
    </source>
</evidence>
<dbReference type="GO" id="GO:0007166">
    <property type="term" value="P:cell surface receptor signaling pathway"/>
    <property type="evidence" value="ECO:0007669"/>
    <property type="project" value="InterPro"/>
</dbReference>
<dbReference type="Pfam" id="PF00002">
    <property type="entry name" value="7tm_2"/>
    <property type="match status" value="1"/>
</dbReference>
<feature type="transmembrane region" description="Helical" evidence="5">
    <location>
        <begin position="592"/>
        <end position="612"/>
    </location>
</feature>
<accession>A0A1I8NNW7</accession>
<protein>
    <recommendedName>
        <fullName evidence="6">G-protein coupled receptors family 2 profile 2 domain-containing protein</fullName>
    </recommendedName>
</protein>
<dbReference type="VEuPathDB" id="VectorBase:SCAU000733"/>
<proteinExistence type="predicted"/>
<dbReference type="EnsemblMetazoa" id="SCAU000733-RA">
    <property type="protein sequence ID" value="SCAU000733-PA"/>
    <property type="gene ID" value="SCAU000733"/>
</dbReference>
<evidence type="ECO:0000256" key="4">
    <source>
        <dbReference type="ARBA" id="ARBA00023136"/>
    </source>
</evidence>
<feature type="transmembrane region" description="Helical" evidence="5">
    <location>
        <begin position="477"/>
        <end position="499"/>
    </location>
</feature>
<dbReference type="CDD" id="cd15040">
    <property type="entry name" value="7tmB2_Adhesion"/>
    <property type="match status" value="1"/>
</dbReference>
<feature type="transmembrane region" description="Helical" evidence="5">
    <location>
        <begin position="552"/>
        <end position="571"/>
    </location>
</feature>
<keyword evidence="3 5" id="KW-1133">Transmembrane helix</keyword>
<keyword evidence="4 5" id="KW-0472">Membrane</keyword>
<dbReference type="GO" id="GO:0004930">
    <property type="term" value="F:G protein-coupled receptor activity"/>
    <property type="evidence" value="ECO:0007669"/>
    <property type="project" value="InterPro"/>
</dbReference>
<dbReference type="STRING" id="35570.A0A1I8NNW7"/>
<evidence type="ECO:0000256" key="5">
    <source>
        <dbReference type="SAM" id="Phobius"/>
    </source>
</evidence>
<dbReference type="InterPro" id="IPR017981">
    <property type="entry name" value="GPCR_2-like_7TM"/>
</dbReference>
<dbReference type="InterPro" id="IPR053066">
    <property type="entry name" value="ADGR_G7"/>
</dbReference>
<dbReference type="Gene3D" id="2.60.220.50">
    <property type="match status" value="1"/>
</dbReference>
<dbReference type="SUPFAM" id="SSF81321">
    <property type="entry name" value="Family A G protein-coupled receptor-like"/>
    <property type="match status" value="1"/>
</dbReference>
<keyword evidence="2 5" id="KW-0812">Transmembrane</keyword>
<evidence type="ECO:0000256" key="2">
    <source>
        <dbReference type="ARBA" id="ARBA00022692"/>
    </source>
</evidence>
<dbReference type="AlphaFoldDB" id="A0A1I8NNW7"/>
<dbReference type="KEGG" id="scac:106081954"/>
<gene>
    <name evidence="7" type="primary">106081954</name>
</gene>
<evidence type="ECO:0000256" key="1">
    <source>
        <dbReference type="ARBA" id="ARBA00004141"/>
    </source>
</evidence>